<dbReference type="AlphaFoldDB" id="A0A1I8AC68"/>
<reference evidence="4" key="1">
    <citation type="submission" date="2016-11" db="UniProtKB">
        <authorList>
            <consortium name="WormBaseParasite"/>
        </authorList>
    </citation>
    <scope>IDENTIFICATION</scope>
</reference>
<organism evidence="3 4">
    <name type="scientific">Steinernema glaseri</name>
    <dbReference type="NCBI Taxonomy" id="37863"/>
    <lineage>
        <taxon>Eukaryota</taxon>
        <taxon>Metazoa</taxon>
        <taxon>Ecdysozoa</taxon>
        <taxon>Nematoda</taxon>
        <taxon>Chromadorea</taxon>
        <taxon>Rhabditida</taxon>
        <taxon>Tylenchina</taxon>
        <taxon>Panagrolaimomorpha</taxon>
        <taxon>Strongyloidoidea</taxon>
        <taxon>Steinernematidae</taxon>
        <taxon>Steinernema</taxon>
    </lineage>
</organism>
<accession>A0A1I8AC68</accession>
<dbReference type="Proteomes" id="UP000095287">
    <property type="component" value="Unplaced"/>
</dbReference>
<dbReference type="WBParaSite" id="L893_g4239.t1">
    <property type="protein sequence ID" value="L893_g4239.t1"/>
    <property type="gene ID" value="L893_g4239"/>
</dbReference>
<sequence>MQSESKPSSAHHLLTPRDGMWMAFAAALTALVLVSWYVMIPLCRKSLAEIVERIQNGRREAKEDTRVEAGFPSFRSFGIPRNESGKEAQPRTAEAKVAMPRTVDISSKTLLAVACLTAFDSLERERSATDVLDLPLTLSSQSPKSPSSPRVRVHRASAGRSQKSERNLLQAPNLHSHAIPSPPASPAPPVLLSRESAFTTLSLPKFSTNPYGLV</sequence>
<evidence type="ECO:0000256" key="1">
    <source>
        <dbReference type="SAM" id="MobiDB-lite"/>
    </source>
</evidence>
<evidence type="ECO:0000256" key="2">
    <source>
        <dbReference type="SAM" id="Phobius"/>
    </source>
</evidence>
<proteinExistence type="predicted"/>
<evidence type="ECO:0000313" key="4">
    <source>
        <dbReference type="WBParaSite" id="L893_g4239.t1"/>
    </source>
</evidence>
<keyword evidence="3" id="KW-1185">Reference proteome</keyword>
<evidence type="ECO:0000313" key="3">
    <source>
        <dbReference type="Proteomes" id="UP000095287"/>
    </source>
</evidence>
<name>A0A1I8AC68_9BILA</name>
<keyword evidence="2" id="KW-0472">Membrane</keyword>
<keyword evidence="2" id="KW-0812">Transmembrane</keyword>
<protein>
    <submittedName>
        <fullName evidence="4">Transmembrane protein</fullName>
    </submittedName>
</protein>
<feature type="compositionally biased region" description="Low complexity" evidence="1">
    <location>
        <begin position="137"/>
        <end position="149"/>
    </location>
</feature>
<feature type="transmembrane region" description="Helical" evidence="2">
    <location>
        <begin position="20"/>
        <end position="40"/>
    </location>
</feature>
<keyword evidence="2" id="KW-1133">Transmembrane helix</keyword>
<feature type="region of interest" description="Disordered" evidence="1">
    <location>
        <begin position="137"/>
        <end position="165"/>
    </location>
</feature>